<proteinExistence type="predicted"/>
<evidence type="ECO:0000313" key="2">
    <source>
        <dbReference type="Proteomes" id="UP001224781"/>
    </source>
</evidence>
<dbReference type="InterPro" id="IPR012297">
    <property type="entry name" value="EcoO109IR_cat_dom_sf"/>
</dbReference>
<comment type="caution">
    <text evidence="1">The sequence shown here is derived from an EMBL/GenBank/DDBJ whole genome shotgun (WGS) entry which is preliminary data.</text>
</comment>
<dbReference type="EMBL" id="JAUTBL010000001">
    <property type="protein sequence ID" value="MDQ1184193.1"/>
    <property type="molecule type" value="Genomic_DNA"/>
</dbReference>
<accession>A0ABU0UH52</accession>
<keyword evidence="2" id="KW-1185">Reference proteome</keyword>
<evidence type="ECO:0000313" key="1">
    <source>
        <dbReference type="EMBL" id="MDQ1184193.1"/>
    </source>
</evidence>
<sequence length="271" mass="30771">MKDNIIEGVQTWTTWWISQRQKKIRDTVNQTMEINPFLAPLIWNLHGFSSGSELAEFLIGGHFYIGHGTGFGKFIDEKVLPEVFKTKKLSRKSRSLMNMTHSAYDNIDHVVEKGGKRYLLSLKAGKWTIQLGQAVNLNASLNEICKLRASDSTLFEKIIVGTFYGRSEGLTDKYRIIRGINTGQNHDVVDITDNVEVISGREFWAWLGDDYDTQDWIIEGIVRATKASAGIERKAAEDTEKIERNITKVFATIQDPHSVDDWKKFASAIND</sequence>
<dbReference type="SUPFAM" id="SSF52980">
    <property type="entry name" value="Restriction endonuclease-like"/>
    <property type="match status" value="1"/>
</dbReference>
<dbReference type="Gene3D" id="3.40.1560.10">
    <property type="entry name" value="type ii restriction endonuclease, domain 2"/>
    <property type="match status" value="1"/>
</dbReference>
<name>A0ABU0UH52_9HYPH</name>
<gene>
    <name evidence="1" type="ORF">QE408_001315</name>
</gene>
<organism evidence="1 2">
    <name type="scientific">Agrobacterium larrymoorei</name>
    <dbReference type="NCBI Taxonomy" id="160699"/>
    <lineage>
        <taxon>Bacteria</taxon>
        <taxon>Pseudomonadati</taxon>
        <taxon>Pseudomonadota</taxon>
        <taxon>Alphaproteobacteria</taxon>
        <taxon>Hyphomicrobiales</taxon>
        <taxon>Rhizobiaceae</taxon>
        <taxon>Rhizobium/Agrobacterium group</taxon>
        <taxon>Agrobacterium</taxon>
    </lineage>
</organism>
<protein>
    <recommendedName>
        <fullName evidence="3">Restriction endonuclease</fullName>
    </recommendedName>
</protein>
<dbReference type="Proteomes" id="UP001224781">
    <property type="component" value="Unassembled WGS sequence"/>
</dbReference>
<reference evidence="1 2" key="1">
    <citation type="submission" date="2023-07" db="EMBL/GenBank/DDBJ databases">
        <title>Functional and genomic diversity of the sorghum phyllosphere microbiome.</title>
        <authorList>
            <person name="Shade A."/>
        </authorList>
    </citation>
    <scope>NUCLEOTIDE SEQUENCE [LARGE SCALE GENOMIC DNA]</scope>
    <source>
        <strain evidence="1 2">SORGH_AS_1126</strain>
    </source>
</reference>
<evidence type="ECO:0008006" key="3">
    <source>
        <dbReference type="Google" id="ProtNLM"/>
    </source>
</evidence>
<dbReference type="InterPro" id="IPR011335">
    <property type="entry name" value="Restrct_endonuc-II-like"/>
</dbReference>
<dbReference type="RefSeq" id="WP_306929526.1">
    <property type="nucleotide sequence ID" value="NZ_JAUTBL010000001.1"/>
</dbReference>